<dbReference type="GO" id="GO:0016757">
    <property type="term" value="F:glycosyltransferase activity"/>
    <property type="evidence" value="ECO:0007669"/>
    <property type="project" value="InterPro"/>
</dbReference>
<proteinExistence type="predicted"/>
<dbReference type="Pfam" id="PF04577">
    <property type="entry name" value="Glyco_transf_61"/>
    <property type="match status" value="1"/>
</dbReference>
<dbReference type="RefSeq" id="WP_095594315.1">
    <property type="nucleotide sequence ID" value="NZ_BMKN01000002.1"/>
</dbReference>
<evidence type="ECO:0000259" key="1">
    <source>
        <dbReference type="Pfam" id="PF04577"/>
    </source>
</evidence>
<organism evidence="2 3">
    <name type="scientific">Actibacterium pelagium</name>
    <dbReference type="NCBI Taxonomy" id="2029103"/>
    <lineage>
        <taxon>Bacteria</taxon>
        <taxon>Pseudomonadati</taxon>
        <taxon>Pseudomonadota</taxon>
        <taxon>Alphaproteobacteria</taxon>
        <taxon>Rhodobacterales</taxon>
        <taxon>Roseobacteraceae</taxon>
        <taxon>Actibacterium</taxon>
    </lineage>
</organism>
<comment type="caution">
    <text evidence="2">The sequence shown here is derived from an EMBL/GenBank/DDBJ whole genome shotgun (WGS) entry which is preliminary data.</text>
</comment>
<feature type="domain" description="Glycosyltransferase 61 catalytic" evidence="1">
    <location>
        <begin position="87"/>
        <end position="254"/>
    </location>
</feature>
<sequence>MEDPTQAPMPEGGWSTKIVELSDARVYPPEISHLRQPAGVAHSNGDYCPEGALWRGWHPITTEPETPTPTAKLSGRWLWGGVMWVHFGHFLAESTSRLWALDHINGPIDGILFIPKRPKLGEKVQGFQQRFIELMGCDLPIKVVAEPTQVEELIVPGQGFGLGRLSAGTEPFRNAIHHRFGHDIAPDGPEKIYLSRSALQLGKGSVLGELQLERHLREHGYEIFHPQKHSMDTQIARYKAAKQVIAVDGSALHMFAMVGRPDQQVGMIHRRSSKVAEGLERHLASFMGRDPDVFSCLDAEWAPKAKATSSRKSFGELNLKDLSKGLIEKGFIDGDRLWPEMTLEERNMLFQAKGLTGENAYVKVGAEDVERERIREMRRVRRARRAAEADQKD</sequence>
<evidence type="ECO:0000313" key="3">
    <source>
        <dbReference type="Proteomes" id="UP000606730"/>
    </source>
</evidence>
<keyword evidence="3" id="KW-1185">Reference proteome</keyword>
<gene>
    <name evidence="2" type="ORF">GCM10011517_24150</name>
</gene>
<dbReference type="InterPro" id="IPR049625">
    <property type="entry name" value="Glyco_transf_61_cat"/>
</dbReference>
<dbReference type="EMBL" id="BMKN01000002">
    <property type="protein sequence ID" value="GGE55692.1"/>
    <property type="molecule type" value="Genomic_DNA"/>
</dbReference>
<dbReference type="OrthoDB" id="7843421at2"/>
<accession>A0A917AIG1</accession>
<dbReference type="Proteomes" id="UP000606730">
    <property type="component" value="Unassembled WGS sequence"/>
</dbReference>
<evidence type="ECO:0000313" key="2">
    <source>
        <dbReference type="EMBL" id="GGE55692.1"/>
    </source>
</evidence>
<protein>
    <recommendedName>
        <fullName evidence="1">Glycosyltransferase 61 catalytic domain-containing protein</fullName>
    </recommendedName>
</protein>
<dbReference type="AlphaFoldDB" id="A0A917AIG1"/>
<reference evidence="2" key="2">
    <citation type="submission" date="2020-09" db="EMBL/GenBank/DDBJ databases">
        <authorList>
            <person name="Sun Q."/>
            <person name="Zhou Y."/>
        </authorList>
    </citation>
    <scope>NUCLEOTIDE SEQUENCE</scope>
    <source>
        <strain evidence="2">CGMCC 1.16012</strain>
    </source>
</reference>
<name>A0A917AIG1_9RHOB</name>
<reference evidence="2" key="1">
    <citation type="journal article" date="2014" name="Int. J. Syst. Evol. Microbiol.">
        <title>Complete genome sequence of Corynebacterium casei LMG S-19264T (=DSM 44701T), isolated from a smear-ripened cheese.</title>
        <authorList>
            <consortium name="US DOE Joint Genome Institute (JGI-PGF)"/>
            <person name="Walter F."/>
            <person name="Albersmeier A."/>
            <person name="Kalinowski J."/>
            <person name="Ruckert C."/>
        </authorList>
    </citation>
    <scope>NUCLEOTIDE SEQUENCE</scope>
    <source>
        <strain evidence="2">CGMCC 1.16012</strain>
    </source>
</reference>